<feature type="domain" description="Cupin type-2" evidence="2">
    <location>
        <begin position="56"/>
        <end position="128"/>
    </location>
</feature>
<feature type="signal peptide" evidence="1">
    <location>
        <begin position="1"/>
        <end position="21"/>
    </location>
</feature>
<dbReference type="EMBL" id="FOSL01000025">
    <property type="protein sequence ID" value="SFL03824.1"/>
    <property type="molecule type" value="Genomic_DNA"/>
</dbReference>
<keyword evidence="1" id="KW-0732">Signal</keyword>
<dbReference type="AlphaFoldDB" id="A0A1I4EDF3"/>
<dbReference type="CDD" id="cd02234">
    <property type="entry name" value="cupin_BLR7677-like"/>
    <property type="match status" value="1"/>
</dbReference>
<evidence type="ECO:0000259" key="2">
    <source>
        <dbReference type="Pfam" id="PF07883"/>
    </source>
</evidence>
<feature type="chain" id="PRO_5009302711" evidence="1">
    <location>
        <begin position="22"/>
        <end position="144"/>
    </location>
</feature>
<evidence type="ECO:0000313" key="3">
    <source>
        <dbReference type="EMBL" id="SFL03824.1"/>
    </source>
</evidence>
<organism evidence="3 4">
    <name type="scientific">Neomesorhizobium albiziae</name>
    <dbReference type="NCBI Taxonomy" id="335020"/>
    <lineage>
        <taxon>Bacteria</taxon>
        <taxon>Pseudomonadati</taxon>
        <taxon>Pseudomonadota</taxon>
        <taxon>Alphaproteobacteria</taxon>
        <taxon>Hyphomicrobiales</taxon>
        <taxon>Phyllobacteriaceae</taxon>
        <taxon>Neomesorhizobium</taxon>
    </lineage>
</organism>
<evidence type="ECO:0000256" key="1">
    <source>
        <dbReference type="SAM" id="SignalP"/>
    </source>
</evidence>
<proteinExistence type="predicted"/>
<protein>
    <submittedName>
        <fullName evidence="3">Cupin domain protein</fullName>
    </submittedName>
</protein>
<reference evidence="3 4" key="1">
    <citation type="submission" date="2016-10" db="EMBL/GenBank/DDBJ databases">
        <authorList>
            <person name="Varghese N."/>
            <person name="Submissions S."/>
        </authorList>
    </citation>
    <scope>NUCLEOTIDE SEQUENCE [LARGE SCALE GENOMIC DNA]</scope>
    <source>
        <strain evidence="3 4">DSM 21822</strain>
    </source>
</reference>
<sequence length="144" mass="15263">MKTTLSMSVTGVAFFVGSSLALDMAQAHDTAPGETVTVAADKPIPHLPGKRLVAHVVDYEPGASSAAHHHPSSAFIYAYVVSGAIRSQVGDEPARVYRAGEAWFENPGSHHRVSENASDTEPARLLAVLVVDGPDEQLVIPEPR</sequence>
<dbReference type="InterPro" id="IPR011051">
    <property type="entry name" value="RmlC_Cupin_sf"/>
</dbReference>
<dbReference type="Gene3D" id="2.60.120.10">
    <property type="entry name" value="Jelly Rolls"/>
    <property type="match status" value="1"/>
</dbReference>
<dbReference type="InterPro" id="IPR014710">
    <property type="entry name" value="RmlC-like_jellyroll"/>
</dbReference>
<dbReference type="InterPro" id="IPR013096">
    <property type="entry name" value="Cupin_2"/>
</dbReference>
<evidence type="ECO:0000313" key="4">
    <source>
        <dbReference type="Proteomes" id="UP000323300"/>
    </source>
</evidence>
<dbReference type="RefSeq" id="WP_210249708.1">
    <property type="nucleotide sequence ID" value="NZ_BSPE01000059.1"/>
</dbReference>
<name>A0A1I4EDF3_9HYPH</name>
<dbReference type="Proteomes" id="UP000323300">
    <property type="component" value="Unassembled WGS sequence"/>
</dbReference>
<dbReference type="PANTHER" id="PTHR38599:SF1">
    <property type="entry name" value="CUPIN DOMAIN PROTEIN (AFU_ORTHOLOGUE AFUA_3G13620)"/>
    <property type="match status" value="1"/>
</dbReference>
<dbReference type="PANTHER" id="PTHR38599">
    <property type="entry name" value="CUPIN DOMAIN PROTEIN (AFU_ORTHOLOGUE AFUA_3G13620)"/>
    <property type="match status" value="1"/>
</dbReference>
<keyword evidence="4" id="KW-1185">Reference proteome</keyword>
<dbReference type="Pfam" id="PF07883">
    <property type="entry name" value="Cupin_2"/>
    <property type="match status" value="1"/>
</dbReference>
<gene>
    <name evidence="3" type="ORF">SAMN04488498_12550</name>
</gene>
<dbReference type="SUPFAM" id="SSF51182">
    <property type="entry name" value="RmlC-like cupins"/>
    <property type="match status" value="1"/>
</dbReference>
<accession>A0A1I4EDF3</accession>